<evidence type="ECO:0000256" key="11">
    <source>
        <dbReference type="ARBA" id="ARBA00023136"/>
    </source>
</evidence>
<feature type="transmembrane region" description="Helical" evidence="13">
    <location>
        <begin position="417"/>
        <end position="438"/>
    </location>
</feature>
<gene>
    <name evidence="14" type="primary">mepA_19</name>
    <name evidence="14" type="ORF">DSM106044_05331</name>
</gene>
<accession>A0A4U8PZY4</accession>
<proteinExistence type="inferred from homology"/>
<comment type="function">
    <text evidence="1">Multidrug efflux pump.</text>
</comment>
<sequence>MAVNQDKMKTRAIFPLLMSMAVPMMLSMLMQSLYNIVDSIFVARLGPEALTAVSLVYPLQNIVVSVAVGIGVGISSAISISIGGKDFEKANKTASIGMLLTVIHAVLFLVVGIVVTKPFLSMFTENAVILQYGCEYSYIVLCLAFGCLLQISMEKIFQAVGDMVTTMALLASGCIINIILDPIMIFGLLGFPALGVKGAAIATVIGQISAFLLYVLVYRKKDIGIKISLKYVSFDKGIIKQIYSVGIPSTIMMALPSLLVSILNGILSRFSDLHVAVLGIYFKLQTFIYMPANGVVQGMRPIIGFNYGAGEKKRMKQTVHLSLLVVFCVMLIGTIGALVFPRQILMLFDATDDMMKIGTEALRVISLGFLVSSIGIVNSGTFEALGRGKESLIVSLLRQFVVTVPLGYLLSRSMGALGIWIAFPVAEVLAAVVAHILLKKIYRKISCSSEGKNKDPDLICL</sequence>
<reference evidence="14 15" key="1">
    <citation type="journal article" date="2019" name="Anaerobe">
        <title>Detection of Robinsoniella peoriensis in multiple bone samples of a trauma patient.</title>
        <authorList>
            <person name="Schrottner P."/>
            <person name="Hartwich K."/>
            <person name="Bunk B."/>
            <person name="Schober I."/>
            <person name="Helbig S."/>
            <person name="Rudolph W.W."/>
            <person name="Gunzer F."/>
        </authorList>
    </citation>
    <scope>NUCLEOTIDE SEQUENCE [LARGE SCALE GENOMIC DNA]</scope>
    <source>
        <strain evidence="14 15">DSM 106044</strain>
    </source>
</reference>
<dbReference type="InterPro" id="IPR002528">
    <property type="entry name" value="MATE_fam"/>
</dbReference>
<feature type="transmembrane region" description="Helical" evidence="13">
    <location>
        <begin position="392"/>
        <end position="411"/>
    </location>
</feature>
<organism evidence="14 15">
    <name type="scientific">Robinsoniella peoriensis</name>
    <dbReference type="NCBI Taxonomy" id="180332"/>
    <lineage>
        <taxon>Bacteria</taxon>
        <taxon>Bacillati</taxon>
        <taxon>Bacillota</taxon>
        <taxon>Clostridia</taxon>
        <taxon>Lachnospirales</taxon>
        <taxon>Lachnospiraceae</taxon>
        <taxon>Robinsoniella</taxon>
    </lineage>
</organism>
<keyword evidence="15" id="KW-1185">Reference proteome</keyword>
<dbReference type="AlphaFoldDB" id="A0A4U8PZY4"/>
<protein>
    <recommendedName>
        <fullName evidence="4">Probable multidrug resistance protein NorM</fullName>
    </recommendedName>
    <alternativeName>
        <fullName evidence="12">Multidrug-efflux transporter</fullName>
    </alternativeName>
</protein>
<keyword evidence="8 13" id="KW-0812">Transmembrane</keyword>
<dbReference type="GO" id="GO:0015297">
    <property type="term" value="F:antiporter activity"/>
    <property type="evidence" value="ECO:0007669"/>
    <property type="project" value="UniProtKB-KW"/>
</dbReference>
<feature type="transmembrane region" description="Helical" evidence="13">
    <location>
        <begin position="321"/>
        <end position="341"/>
    </location>
</feature>
<dbReference type="Pfam" id="PF01554">
    <property type="entry name" value="MatE"/>
    <property type="match status" value="2"/>
</dbReference>
<feature type="transmembrane region" description="Helical" evidence="13">
    <location>
        <begin position="62"/>
        <end position="84"/>
    </location>
</feature>
<feature type="transmembrane region" description="Helical" evidence="13">
    <location>
        <begin position="96"/>
        <end position="116"/>
    </location>
</feature>
<evidence type="ECO:0000256" key="4">
    <source>
        <dbReference type="ARBA" id="ARBA00020268"/>
    </source>
</evidence>
<evidence type="ECO:0000256" key="1">
    <source>
        <dbReference type="ARBA" id="ARBA00003408"/>
    </source>
</evidence>
<evidence type="ECO:0000256" key="5">
    <source>
        <dbReference type="ARBA" id="ARBA00022448"/>
    </source>
</evidence>
<comment type="subcellular location">
    <subcellularLocation>
        <location evidence="2">Cell membrane</location>
        <topology evidence="2">Multi-pass membrane protein</topology>
    </subcellularLocation>
</comment>
<name>A0A4U8PZY4_9FIRM</name>
<comment type="similarity">
    <text evidence="3">Belongs to the multi antimicrobial extrusion (MATE) (TC 2.A.66.1) family.</text>
</comment>
<dbReference type="GO" id="GO:0006811">
    <property type="term" value="P:monoatomic ion transport"/>
    <property type="evidence" value="ECO:0007669"/>
    <property type="project" value="UniProtKB-KW"/>
</dbReference>
<comment type="caution">
    <text evidence="14">The sequence shown here is derived from an EMBL/GenBank/DDBJ whole genome shotgun (WGS) entry which is preliminary data.</text>
</comment>
<keyword evidence="10" id="KW-0406">Ion transport</keyword>
<evidence type="ECO:0000256" key="10">
    <source>
        <dbReference type="ARBA" id="ARBA00023065"/>
    </source>
</evidence>
<feature type="transmembrane region" description="Helical" evidence="13">
    <location>
        <begin position="361"/>
        <end position="380"/>
    </location>
</feature>
<keyword evidence="5" id="KW-0813">Transport</keyword>
<feature type="transmembrane region" description="Helical" evidence="13">
    <location>
        <begin position="169"/>
        <end position="193"/>
    </location>
</feature>
<feature type="transmembrane region" description="Helical" evidence="13">
    <location>
        <begin position="238"/>
        <end position="267"/>
    </location>
</feature>
<dbReference type="GO" id="GO:0005886">
    <property type="term" value="C:plasma membrane"/>
    <property type="evidence" value="ECO:0007669"/>
    <property type="project" value="UniProtKB-SubCell"/>
</dbReference>
<feature type="transmembrane region" description="Helical" evidence="13">
    <location>
        <begin position="273"/>
        <end position="292"/>
    </location>
</feature>
<evidence type="ECO:0000256" key="3">
    <source>
        <dbReference type="ARBA" id="ARBA00010199"/>
    </source>
</evidence>
<feature type="transmembrane region" description="Helical" evidence="13">
    <location>
        <begin position="199"/>
        <end position="217"/>
    </location>
</feature>
<dbReference type="NCBIfam" id="TIGR00797">
    <property type="entry name" value="matE"/>
    <property type="match status" value="1"/>
</dbReference>
<feature type="transmembrane region" description="Helical" evidence="13">
    <location>
        <begin position="12"/>
        <end position="34"/>
    </location>
</feature>
<evidence type="ECO:0000256" key="13">
    <source>
        <dbReference type="SAM" id="Phobius"/>
    </source>
</evidence>
<dbReference type="PANTHER" id="PTHR43298:SF2">
    <property type="entry name" value="FMN_FAD EXPORTER YEEO-RELATED"/>
    <property type="match status" value="1"/>
</dbReference>
<dbReference type="GO" id="GO:0042910">
    <property type="term" value="F:xenobiotic transmembrane transporter activity"/>
    <property type="evidence" value="ECO:0007669"/>
    <property type="project" value="InterPro"/>
</dbReference>
<dbReference type="RefSeq" id="WP_044297683.1">
    <property type="nucleotide sequence ID" value="NZ_CABMJZ010000093.1"/>
</dbReference>
<dbReference type="OrthoDB" id="9811110at2"/>
<dbReference type="PANTHER" id="PTHR43298">
    <property type="entry name" value="MULTIDRUG RESISTANCE PROTEIN NORM-RELATED"/>
    <property type="match status" value="1"/>
</dbReference>
<keyword evidence="6" id="KW-0050">Antiport</keyword>
<keyword evidence="7" id="KW-1003">Cell membrane</keyword>
<dbReference type="InterPro" id="IPR050222">
    <property type="entry name" value="MATE_MdtK"/>
</dbReference>
<keyword evidence="9 13" id="KW-1133">Transmembrane helix</keyword>
<evidence type="ECO:0000256" key="9">
    <source>
        <dbReference type="ARBA" id="ARBA00022989"/>
    </source>
</evidence>
<evidence type="ECO:0000256" key="8">
    <source>
        <dbReference type="ARBA" id="ARBA00022692"/>
    </source>
</evidence>
<dbReference type="InterPro" id="IPR048279">
    <property type="entry name" value="MdtK-like"/>
</dbReference>
<dbReference type="Proteomes" id="UP000306509">
    <property type="component" value="Unassembled WGS sequence"/>
</dbReference>
<evidence type="ECO:0000256" key="2">
    <source>
        <dbReference type="ARBA" id="ARBA00004651"/>
    </source>
</evidence>
<evidence type="ECO:0000256" key="12">
    <source>
        <dbReference type="ARBA" id="ARBA00031636"/>
    </source>
</evidence>
<dbReference type="PIRSF" id="PIRSF006603">
    <property type="entry name" value="DinF"/>
    <property type="match status" value="1"/>
</dbReference>
<evidence type="ECO:0000256" key="7">
    <source>
        <dbReference type="ARBA" id="ARBA00022475"/>
    </source>
</evidence>
<dbReference type="STRING" id="180332.GCA_000797495_01745"/>
<keyword evidence="11 13" id="KW-0472">Membrane</keyword>
<evidence type="ECO:0000313" key="14">
    <source>
        <dbReference type="EMBL" id="TLC97964.1"/>
    </source>
</evidence>
<dbReference type="EMBL" id="QGQD01000107">
    <property type="protein sequence ID" value="TLC97964.1"/>
    <property type="molecule type" value="Genomic_DNA"/>
</dbReference>
<feature type="transmembrane region" description="Helical" evidence="13">
    <location>
        <begin position="136"/>
        <end position="157"/>
    </location>
</feature>
<evidence type="ECO:0000313" key="15">
    <source>
        <dbReference type="Proteomes" id="UP000306509"/>
    </source>
</evidence>
<evidence type="ECO:0000256" key="6">
    <source>
        <dbReference type="ARBA" id="ARBA00022449"/>
    </source>
</evidence>